<organism evidence="1 2">
    <name type="scientific">Porites lobata</name>
    <dbReference type="NCBI Taxonomy" id="104759"/>
    <lineage>
        <taxon>Eukaryota</taxon>
        <taxon>Metazoa</taxon>
        <taxon>Cnidaria</taxon>
        <taxon>Anthozoa</taxon>
        <taxon>Hexacorallia</taxon>
        <taxon>Scleractinia</taxon>
        <taxon>Fungiina</taxon>
        <taxon>Poritidae</taxon>
        <taxon>Porites</taxon>
    </lineage>
</organism>
<sequence length="156" mass="17607">MSSEALRANDLAEIKGALSGLTTLPLKSENFDPNKREFYDALSLRYRWTPKHLPSTCPCGKRFDVDLAVSLSCMKGGFVHRRHDEVHDLFTTLLKDVCHDVEVEPHLQTLTAEKFNQQVPTPLMKLVWISVHTIFGKGGNVHFSMSGFLTLPKRVT</sequence>
<name>A0ABN8RV82_9CNID</name>
<keyword evidence="2" id="KW-1185">Reference proteome</keyword>
<comment type="caution">
    <text evidence="1">The sequence shown here is derived from an EMBL/GenBank/DDBJ whole genome shotgun (WGS) entry which is preliminary data.</text>
</comment>
<dbReference type="EMBL" id="CALNXK010000330">
    <property type="protein sequence ID" value="CAH3182724.1"/>
    <property type="molecule type" value="Genomic_DNA"/>
</dbReference>
<evidence type="ECO:0008006" key="3">
    <source>
        <dbReference type="Google" id="ProtNLM"/>
    </source>
</evidence>
<evidence type="ECO:0000313" key="2">
    <source>
        <dbReference type="Proteomes" id="UP001159405"/>
    </source>
</evidence>
<gene>
    <name evidence="1" type="ORF">PLOB_00027440</name>
</gene>
<protein>
    <recommendedName>
        <fullName evidence="3">Transposase</fullName>
    </recommendedName>
</protein>
<dbReference type="Proteomes" id="UP001159405">
    <property type="component" value="Unassembled WGS sequence"/>
</dbReference>
<reference evidence="1 2" key="1">
    <citation type="submission" date="2022-05" db="EMBL/GenBank/DDBJ databases">
        <authorList>
            <consortium name="Genoscope - CEA"/>
            <person name="William W."/>
        </authorList>
    </citation>
    <scope>NUCLEOTIDE SEQUENCE [LARGE SCALE GENOMIC DNA]</scope>
</reference>
<proteinExistence type="predicted"/>
<evidence type="ECO:0000313" key="1">
    <source>
        <dbReference type="EMBL" id="CAH3182724.1"/>
    </source>
</evidence>
<accession>A0ABN8RV82</accession>